<keyword evidence="4" id="KW-0175">Coiled coil</keyword>
<dbReference type="SMART" id="SM00110">
    <property type="entry name" value="C1Q"/>
    <property type="match status" value="1"/>
</dbReference>
<feature type="chain" id="PRO_5007854934" description="C1q domain-containing protein" evidence="5">
    <location>
        <begin position="24"/>
        <end position="309"/>
    </location>
</feature>
<dbReference type="EMBL" id="LRGB01000687">
    <property type="protein sequence ID" value="KZS16584.1"/>
    <property type="molecule type" value="Genomic_DNA"/>
</dbReference>
<name>A0A164ZPG8_9CRUS</name>
<comment type="caution">
    <text evidence="7">The sequence shown here is derived from an EMBL/GenBank/DDBJ whole genome shotgun (WGS) entry which is preliminary data.</text>
</comment>
<accession>A0A164ZPG8</accession>
<dbReference type="InterPro" id="IPR008983">
    <property type="entry name" value="Tumour_necrosis_fac-like_dom"/>
</dbReference>
<dbReference type="PANTHER" id="PTHR22923">
    <property type="entry name" value="CEREBELLIN-RELATED"/>
    <property type="match status" value="1"/>
</dbReference>
<dbReference type="PROSITE" id="PS50871">
    <property type="entry name" value="C1Q"/>
    <property type="match status" value="1"/>
</dbReference>
<protein>
    <recommendedName>
        <fullName evidence="6">C1q domain-containing protein</fullName>
    </recommendedName>
</protein>
<gene>
    <name evidence="7" type="ORF">APZ42_017160</name>
</gene>
<evidence type="ECO:0000256" key="1">
    <source>
        <dbReference type="ARBA" id="ARBA00004613"/>
    </source>
</evidence>
<dbReference type="OrthoDB" id="6343466at2759"/>
<feature type="domain" description="C1q" evidence="6">
    <location>
        <begin position="173"/>
        <end position="308"/>
    </location>
</feature>
<organism evidence="7 8">
    <name type="scientific">Daphnia magna</name>
    <dbReference type="NCBI Taxonomy" id="35525"/>
    <lineage>
        <taxon>Eukaryota</taxon>
        <taxon>Metazoa</taxon>
        <taxon>Ecdysozoa</taxon>
        <taxon>Arthropoda</taxon>
        <taxon>Crustacea</taxon>
        <taxon>Branchiopoda</taxon>
        <taxon>Diplostraca</taxon>
        <taxon>Cladocera</taxon>
        <taxon>Anomopoda</taxon>
        <taxon>Daphniidae</taxon>
        <taxon>Daphnia</taxon>
    </lineage>
</organism>
<dbReference type="SUPFAM" id="SSF49842">
    <property type="entry name" value="TNF-like"/>
    <property type="match status" value="1"/>
</dbReference>
<evidence type="ECO:0000313" key="7">
    <source>
        <dbReference type="EMBL" id="KZS16584.1"/>
    </source>
</evidence>
<evidence type="ECO:0000256" key="3">
    <source>
        <dbReference type="ARBA" id="ARBA00022729"/>
    </source>
</evidence>
<keyword evidence="2" id="KW-0964">Secreted</keyword>
<keyword evidence="3 5" id="KW-0732">Signal</keyword>
<evidence type="ECO:0000259" key="6">
    <source>
        <dbReference type="PROSITE" id="PS50871"/>
    </source>
</evidence>
<evidence type="ECO:0000256" key="2">
    <source>
        <dbReference type="ARBA" id="ARBA00022525"/>
    </source>
</evidence>
<dbReference type="InterPro" id="IPR001073">
    <property type="entry name" value="C1q_dom"/>
</dbReference>
<sequence length="309" mass="34491">MARCSATQLGVLVLVLSTSYAVASLTVDMQLEQLRNNYVKLEQVLATKDSRLEFLEQKVQQHGNLEAQITQLVNEVNQMKTQVRRTAELELKVQRQEYLINAVHGESRSHNNVSLRQGTTQMPKSCADLKNNGHTSNGMFLIMGVKMVETVFCDFSKPTSDQNFQKWIGFADVKSSPVYFHAQRIGNYGAANTGIPFNQLRLNVGGALNPVTGVFLAPKAGRYFFAYSGLSWDSNAKVQLQMKSATVGWFKIGEAHCTPFNTFALQSILDLKQGDEIRIIHIHGVIHDRDGNNFSNFVGLLLEEDIFGC</sequence>
<dbReference type="Pfam" id="PF00386">
    <property type="entry name" value="C1q"/>
    <property type="match status" value="1"/>
</dbReference>
<dbReference type="InterPro" id="IPR050822">
    <property type="entry name" value="Cerebellin_Synaptic_Org"/>
</dbReference>
<evidence type="ECO:0000256" key="5">
    <source>
        <dbReference type="SAM" id="SignalP"/>
    </source>
</evidence>
<evidence type="ECO:0000313" key="8">
    <source>
        <dbReference type="Proteomes" id="UP000076858"/>
    </source>
</evidence>
<dbReference type="PANTHER" id="PTHR22923:SF62">
    <property type="entry name" value="CVP18"/>
    <property type="match status" value="1"/>
</dbReference>
<feature type="coiled-coil region" evidence="4">
    <location>
        <begin position="31"/>
        <end position="82"/>
    </location>
</feature>
<feature type="signal peptide" evidence="5">
    <location>
        <begin position="1"/>
        <end position="23"/>
    </location>
</feature>
<dbReference type="AlphaFoldDB" id="A0A164ZPG8"/>
<proteinExistence type="predicted"/>
<comment type="subcellular location">
    <subcellularLocation>
        <location evidence="1">Secreted</location>
    </subcellularLocation>
</comment>
<dbReference type="GO" id="GO:0005615">
    <property type="term" value="C:extracellular space"/>
    <property type="evidence" value="ECO:0007669"/>
    <property type="project" value="TreeGrafter"/>
</dbReference>
<dbReference type="Proteomes" id="UP000076858">
    <property type="component" value="Unassembled WGS sequence"/>
</dbReference>
<dbReference type="Gene3D" id="2.60.120.40">
    <property type="match status" value="1"/>
</dbReference>
<evidence type="ECO:0000256" key="4">
    <source>
        <dbReference type="SAM" id="Coils"/>
    </source>
</evidence>
<keyword evidence="8" id="KW-1185">Reference proteome</keyword>
<reference evidence="7 8" key="1">
    <citation type="submission" date="2016-03" db="EMBL/GenBank/DDBJ databases">
        <title>EvidentialGene: Evidence-directed Construction of Genes on Genomes.</title>
        <authorList>
            <person name="Gilbert D.G."/>
            <person name="Choi J.-H."/>
            <person name="Mockaitis K."/>
            <person name="Colbourne J."/>
            <person name="Pfrender M."/>
        </authorList>
    </citation>
    <scope>NUCLEOTIDE SEQUENCE [LARGE SCALE GENOMIC DNA]</scope>
    <source>
        <strain evidence="7 8">Xinb3</strain>
        <tissue evidence="7">Complete organism</tissue>
    </source>
</reference>